<dbReference type="InterPro" id="IPR038726">
    <property type="entry name" value="PDDEXK_AddAB-type"/>
</dbReference>
<dbReference type="InterPro" id="IPR011604">
    <property type="entry name" value="PDDEXK-like_dom_sf"/>
</dbReference>
<dbReference type="KEGG" id="cdes:C0J27_02320"/>
<evidence type="ECO:0000313" key="3">
    <source>
        <dbReference type="Proteomes" id="UP000254834"/>
    </source>
</evidence>
<gene>
    <name evidence="2" type="ORF">C0J27_02320</name>
</gene>
<feature type="domain" description="PD-(D/E)XK endonuclease-like" evidence="1">
    <location>
        <begin position="159"/>
        <end position="253"/>
    </location>
</feature>
<proteinExistence type="predicted"/>
<evidence type="ECO:0000259" key="1">
    <source>
        <dbReference type="Pfam" id="PF12705"/>
    </source>
</evidence>
<reference evidence="2 3" key="1">
    <citation type="submission" date="2017-12" db="EMBL/GenBank/DDBJ databases">
        <title>Chromulinavorax destructans is a abundant pathogen of dominant heterotrophic picoflagllates.</title>
        <authorList>
            <person name="Deeg C.M."/>
            <person name="Zimmer M."/>
            <person name="Suttle C.A."/>
        </authorList>
    </citation>
    <scope>NUCLEOTIDE SEQUENCE [LARGE SCALE GENOMIC DNA]</scope>
    <source>
        <strain evidence="2 3">SeV1</strain>
    </source>
</reference>
<dbReference type="Pfam" id="PF12705">
    <property type="entry name" value="PDDEXK_1"/>
    <property type="match status" value="1"/>
</dbReference>
<sequence length="323" mass="36877">MLTLLISLSNFLCTSEKSAQQIYTKKRKADTQTAIITPVDQVVLTCALKVVDNIRNKKPHTSYYNSQRSRNLYDSSSTESFKLSRSKLKDFLNCQRCFFIDRKKGTGHVPGYPFSLNSAVDALLKKEFDEYRQKQEAHPYCIDNNINAIPFQHPLLESWRNSLYEGVQAQINGTNIVLTGGIDDLWINPTTNELIVVDYKATSKKGDVSLDADWQDDYKQQIEIYQWLLRQQIGTNLDSQYTISDTAYFVYCNGDAQAEQFSNRLNFKVSLLPYKGDCSWVEPAVIAAYHCLQSEKIPASSSSCDHCKRFQAVSNHLEKEKSI</sequence>
<dbReference type="OrthoDB" id="538495at2"/>
<dbReference type="AlphaFoldDB" id="A0A345ZD23"/>
<name>A0A345ZD23_9BACT</name>
<protein>
    <recommendedName>
        <fullName evidence="1">PD-(D/E)XK endonuclease-like domain-containing protein</fullName>
    </recommendedName>
</protein>
<dbReference type="Proteomes" id="UP000254834">
    <property type="component" value="Chromosome"/>
</dbReference>
<dbReference type="Gene3D" id="3.90.320.10">
    <property type="match status" value="1"/>
</dbReference>
<evidence type="ECO:0000313" key="2">
    <source>
        <dbReference type="EMBL" id="AXK61190.1"/>
    </source>
</evidence>
<accession>A0A345ZD23</accession>
<keyword evidence="3" id="KW-1185">Reference proteome</keyword>
<dbReference type="EMBL" id="CP025544">
    <property type="protein sequence ID" value="AXK61190.1"/>
    <property type="molecule type" value="Genomic_DNA"/>
</dbReference>
<organism evidence="2 3">
    <name type="scientific">Candidatus Chromulinivorax destructor</name>
    <dbReference type="NCBI Taxonomy" id="2066483"/>
    <lineage>
        <taxon>Bacteria</taxon>
        <taxon>Candidatus Babelota</taxon>
        <taxon>Candidatus Babeliae</taxon>
        <taxon>Candidatus Babeliales</taxon>
        <taxon>Candidatus Chromulinivoraceae</taxon>
        <taxon>Candidatus Chromulinivorax</taxon>
    </lineage>
</organism>